<proteinExistence type="inferred from homology"/>
<dbReference type="GO" id="GO:0009229">
    <property type="term" value="P:thiamine diphosphate biosynthetic process"/>
    <property type="evidence" value="ECO:0007669"/>
    <property type="project" value="UniProtKB-UniRule"/>
</dbReference>
<dbReference type="HAMAP" id="MF_00228">
    <property type="entry name" value="Thz_kinase"/>
    <property type="match status" value="1"/>
</dbReference>
<dbReference type="KEGG" id="dcb:C3Y92_06780"/>
<dbReference type="GO" id="GO:0005524">
    <property type="term" value="F:ATP binding"/>
    <property type="evidence" value="ECO:0007669"/>
    <property type="project" value="UniProtKB-UniRule"/>
</dbReference>
<comment type="cofactor">
    <cofactor evidence="2 11">
        <name>Mg(2+)</name>
        <dbReference type="ChEBI" id="CHEBI:18420"/>
    </cofactor>
</comment>
<organism evidence="12 13">
    <name type="scientific">Solidesulfovibrio carbinolicus</name>
    <dbReference type="NCBI Taxonomy" id="296842"/>
    <lineage>
        <taxon>Bacteria</taxon>
        <taxon>Pseudomonadati</taxon>
        <taxon>Thermodesulfobacteriota</taxon>
        <taxon>Desulfovibrionia</taxon>
        <taxon>Desulfovibrionales</taxon>
        <taxon>Desulfovibrionaceae</taxon>
        <taxon>Solidesulfovibrio</taxon>
    </lineage>
</organism>
<dbReference type="CDD" id="cd01170">
    <property type="entry name" value="THZ_kinase"/>
    <property type="match status" value="1"/>
</dbReference>
<evidence type="ECO:0000256" key="8">
    <source>
        <dbReference type="ARBA" id="ARBA00022840"/>
    </source>
</evidence>
<keyword evidence="4 11" id="KW-0808">Transferase</keyword>
<comment type="function">
    <text evidence="11">Catalyzes the phosphorylation of the hydroxyl group of 4-methyl-5-beta-hydroxyethylthiazole (THZ).</text>
</comment>
<evidence type="ECO:0000256" key="2">
    <source>
        <dbReference type="ARBA" id="ARBA00001946"/>
    </source>
</evidence>
<dbReference type="InterPro" id="IPR029056">
    <property type="entry name" value="Ribokinase-like"/>
</dbReference>
<feature type="binding site" evidence="11">
    <location>
        <position position="195"/>
    </location>
    <ligand>
        <name>substrate</name>
    </ligand>
</feature>
<comment type="similarity">
    <text evidence="11">Belongs to the Thz kinase family.</text>
</comment>
<evidence type="ECO:0000256" key="9">
    <source>
        <dbReference type="ARBA" id="ARBA00022842"/>
    </source>
</evidence>
<evidence type="ECO:0000256" key="5">
    <source>
        <dbReference type="ARBA" id="ARBA00022723"/>
    </source>
</evidence>
<dbReference type="Gene3D" id="3.40.1190.20">
    <property type="match status" value="1"/>
</dbReference>
<dbReference type="SUPFAM" id="SSF53613">
    <property type="entry name" value="Ribokinase-like"/>
    <property type="match status" value="1"/>
</dbReference>
<keyword evidence="10 11" id="KW-0784">Thiamine biosynthesis</keyword>
<accession>A0A4P6HJC5</accession>
<evidence type="ECO:0000256" key="10">
    <source>
        <dbReference type="ARBA" id="ARBA00022977"/>
    </source>
</evidence>
<dbReference type="GO" id="GO:0000287">
    <property type="term" value="F:magnesium ion binding"/>
    <property type="evidence" value="ECO:0007669"/>
    <property type="project" value="UniProtKB-UniRule"/>
</dbReference>
<dbReference type="EC" id="2.7.1.50" evidence="11"/>
<dbReference type="UniPathway" id="UPA00060">
    <property type="reaction ID" value="UER00139"/>
</dbReference>
<dbReference type="RefSeq" id="WP_129351019.1">
    <property type="nucleotide sequence ID" value="NZ_CP026538.1"/>
</dbReference>
<name>A0A4P6HJC5_9BACT</name>
<evidence type="ECO:0000256" key="11">
    <source>
        <dbReference type="HAMAP-Rule" id="MF_00228"/>
    </source>
</evidence>
<evidence type="ECO:0000256" key="4">
    <source>
        <dbReference type="ARBA" id="ARBA00022679"/>
    </source>
</evidence>
<reference evidence="12 13" key="1">
    <citation type="submission" date="2018-02" db="EMBL/GenBank/DDBJ databases">
        <title>Genome sequence of Desulfovibrio carbinolicus DSM 3852.</title>
        <authorList>
            <person name="Wilbanks E."/>
            <person name="Skennerton C.T."/>
            <person name="Orphan V.J."/>
        </authorList>
    </citation>
    <scope>NUCLEOTIDE SEQUENCE [LARGE SCALE GENOMIC DNA]</scope>
    <source>
        <strain evidence="12 13">DSM 3852</strain>
    </source>
</reference>
<keyword evidence="5 11" id="KW-0479">Metal-binding</keyword>
<keyword evidence="9 11" id="KW-0460">Magnesium</keyword>
<gene>
    <name evidence="11" type="primary">thiM</name>
    <name evidence="12" type="ORF">C3Y92_06780</name>
</gene>
<dbReference type="Pfam" id="PF02110">
    <property type="entry name" value="HK"/>
    <property type="match status" value="1"/>
</dbReference>
<evidence type="ECO:0000313" key="12">
    <source>
        <dbReference type="EMBL" id="QAZ66955.1"/>
    </source>
</evidence>
<dbReference type="NCBIfam" id="NF006830">
    <property type="entry name" value="PRK09355.1"/>
    <property type="match status" value="1"/>
</dbReference>
<dbReference type="OrthoDB" id="8909021at2"/>
<dbReference type="PRINTS" id="PR01099">
    <property type="entry name" value="HYETHTZKNASE"/>
</dbReference>
<keyword evidence="7 11" id="KW-0418">Kinase</keyword>
<evidence type="ECO:0000256" key="3">
    <source>
        <dbReference type="ARBA" id="ARBA00004868"/>
    </source>
</evidence>
<comment type="catalytic activity">
    <reaction evidence="1 11">
        <text>5-(2-hydroxyethyl)-4-methylthiazole + ATP = 4-methyl-5-(2-phosphooxyethyl)-thiazole + ADP + H(+)</text>
        <dbReference type="Rhea" id="RHEA:24212"/>
        <dbReference type="ChEBI" id="CHEBI:15378"/>
        <dbReference type="ChEBI" id="CHEBI:17957"/>
        <dbReference type="ChEBI" id="CHEBI:30616"/>
        <dbReference type="ChEBI" id="CHEBI:58296"/>
        <dbReference type="ChEBI" id="CHEBI:456216"/>
        <dbReference type="EC" id="2.7.1.50"/>
    </reaction>
</comment>
<dbReference type="PIRSF" id="PIRSF000513">
    <property type="entry name" value="Thz_kinase"/>
    <property type="match status" value="1"/>
</dbReference>
<dbReference type="Proteomes" id="UP000293296">
    <property type="component" value="Chromosome"/>
</dbReference>
<sequence length="266" mass="26362">MPFAAAVFADLARIRQNAPLVVNITNNVVTNVTANALLALGASPAMTHHPADAAELAALAGALVCNMGTPGGENIEAMLAAGEAANAAGVPVVFDPVAAGVTTRRREVAGRMLETVRLAAIRGNASEILALAGEAALSKGADSQHASREAAPAAVALARSLGCTVCVSGEVDVITDGERVVELAGGHAMMTRVTGLGCTATAFVGAFLAVNPDFFAATGHAMAVMAAAGRLAAAGVAGPGSLAVRFLDVVFNLTEAEIAAGARVSA</sequence>
<keyword evidence="6 11" id="KW-0547">Nucleotide-binding</keyword>
<evidence type="ECO:0000313" key="13">
    <source>
        <dbReference type="Proteomes" id="UP000293296"/>
    </source>
</evidence>
<protein>
    <recommendedName>
        <fullName evidence="11">Hydroxyethylthiazole kinase</fullName>
        <ecNumber evidence="11">2.7.1.50</ecNumber>
    </recommendedName>
    <alternativeName>
        <fullName evidence="11">4-methyl-5-beta-hydroxyethylthiazole kinase</fullName>
        <shortName evidence="11">TH kinase</shortName>
        <shortName evidence="11">Thz kinase</shortName>
    </alternativeName>
</protein>
<comment type="pathway">
    <text evidence="3 11">Cofactor biosynthesis; thiamine diphosphate biosynthesis; 4-methyl-5-(2-phosphoethyl)-thiazole from 5-(2-hydroxyethyl)-4-methylthiazole: step 1/1.</text>
</comment>
<dbReference type="AlphaFoldDB" id="A0A4P6HJC5"/>
<keyword evidence="8 11" id="KW-0067">ATP-binding</keyword>
<dbReference type="GO" id="GO:0009228">
    <property type="term" value="P:thiamine biosynthetic process"/>
    <property type="evidence" value="ECO:0007669"/>
    <property type="project" value="UniProtKB-KW"/>
</dbReference>
<evidence type="ECO:0000256" key="6">
    <source>
        <dbReference type="ARBA" id="ARBA00022741"/>
    </source>
</evidence>
<dbReference type="GO" id="GO:0004417">
    <property type="term" value="F:hydroxyethylthiazole kinase activity"/>
    <property type="evidence" value="ECO:0007669"/>
    <property type="project" value="UniProtKB-UniRule"/>
</dbReference>
<keyword evidence="13" id="KW-1185">Reference proteome</keyword>
<dbReference type="EMBL" id="CP026538">
    <property type="protein sequence ID" value="QAZ66955.1"/>
    <property type="molecule type" value="Genomic_DNA"/>
</dbReference>
<dbReference type="InterPro" id="IPR000417">
    <property type="entry name" value="Hyethyz_kinase"/>
</dbReference>
<feature type="binding site" evidence="11">
    <location>
        <position position="122"/>
    </location>
    <ligand>
        <name>ATP</name>
        <dbReference type="ChEBI" id="CHEBI:30616"/>
    </ligand>
</feature>
<evidence type="ECO:0000256" key="1">
    <source>
        <dbReference type="ARBA" id="ARBA00001771"/>
    </source>
</evidence>
<evidence type="ECO:0000256" key="7">
    <source>
        <dbReference type="ARBA" id="ARBA00022777"/>
    </source>
</evidence>
<feature type="binding site" evidence="11">
    <location>
        <position position="46"/>
    </location>
    <ligand>
        <name>substrate</name>
    </ligand>
</feature>
<feature type="binding site" evidence="11">
    <location>
        <position position="168"/>
    </location>
    <ligand>
        <name>ATP</name>
        <dbReference type="ChEBI" id="CHEBI:30616"/>
    </ligand>
</feature>